<dbReference type="AlphaFoldDB" id="A0A7J5ZAN9"/>
<dbReference type="EMBL" id="JAAKFY010000004">
    <property type="protein sequence ID" value="KAF3858864.1"/>
    <property type="molecule type" value="Genomic_DNA"/>
</dbReference>
<proteinExistence type="predicted"/>
<accession>A0A7J5ZAN9</accession>
<gene>
    <name evidence="2" type="ORF">F7725_012065</name>
</gene>
<feature type="compositionally biased region" description="Acidic residues" evidence="1">
    <location>
        <begin position="1"/>
        <end position="14"/>
    </location>
</feature>
<dbReference type="Proteomes" id="UP000518266">
    <property type="component" value="Unassembled WGS sequence"/>
</dbReference>
<evidence type="ECO:0000313" key="3">
    <source>
        <dbReference type="Proteomes" id="UP000518266"/>
    </source>
</evidence>
<sequence>MGGEEEEEEEEAEEAAGASPLKDNSSSWRLELQSGKMSTWKLNGCFSTLYCGDLLSEIFGFLETQLDHEN</sequence>
<feature type="region of interest" description="Disordered" evidence="1">
    <location>
        <begin position="1"/>
        <end position="26"/>
    </location>
</feature>
<evidence type="ECO:0000313" key="2">
    <source>
        <dbReference type="EMBL" id="KAF3858864.1"/>
    </source>
</evidence>
<evidence type="ECO:0000256" key="1">
    <source>
        <dbReference type="SAM" id="MobiDB-lite"/>
    </source>
</evidence>
<reference evidence="2 3" key="1">
    <citation type="submission" date="2020-03" db="EMBL/GenBank/DDBJ databases">
        <title>Dissostichus mawsoni Genome sequencing and assembly.</title>
        <authorList>
            <person name="Park H."/>
        </authorList>
    </citation>
    <scope>NUCLEOTIDE SEQUENCE [LARGE SCALE GENOMIC DNA]</scope>
    <source>
        <strain evidence="2">DM0001</strain>
        <tissue evidence="2">Muscle</tissue>
    </source>
</reference>
<name>A0A7J5ZAN9_DISMA</name>
<comment type="caution">
    <text evidence="2">The sequence shown here is derived from an EMBL/GenBank/DDBJ whole genome shotgun (WGS) entry which is preliminary data.</text>
</comment>
<keyword evidence="3" id="KW-1185">Reference proteome</keyword>
<protein>
    <submittedName>
        <fullName evidence="2">Uncharacterized protein</fullName>
    </submittedName>
</protein>
<organism evidence="2 3">
    <name type="scientific">Dissostichus mawsoni</name>
    <name type="common">Antarctic cod</name>
    <dbReference type="NCBI Taxonomy" id="36200"/>
    <lineage>
        <taxon>Eukaryota</taxon>
        <taxon>Metazoa</taxon>
        <taxon>Chordata</taxon>
        <taxon>Craniata</taxon>
        <taxon>Vertebrata</taxon>
        <taxon>Euteleostomi</taxon>
        <taxon>Actinopterygii</taxon>
        <taxon>Neopterygii</taxon>
        <taxon>Teleostei</taxon>
        <taxon>Neoteleostei</taxon>
        <taxon>Acanthomorphata</taxon>
        <taxon>Eupercaria</taxon>
        <taxon>Perciformes</taxon>
        <taxon>Notothenioidei</taxon>
        <taxon>Nototheniidae</taxon>
        <taxon>Dissostichus</taxon>
    </lineage>
</organism>